<comment type="caution">
    <text evidence="2">The sequence shown here is derived from an EMBL/GenBank/DDBJ whole genome shotgun (WGS) entry which is preliminary data.</text>
</comment>
<sequence length="92" mass="10697">MGIVHEGFKLIRHLKNTHRKESFRTKIMIVRSKVEVDWFLPSLSHSAGHSQPYLSYNTFLNPWAANESQSPYNLKSNPDFEHLPLSHIPKLT</sequence>
<keyword evidence="3" id="KW-1185">Reference proteome</keyword>
<organism evidence="2 3">
    <name type="scientific">Trichonephila clavata</name>
    <name type="common">Joro spider</name>
    <name type="synonym">Nephila clavata</name>
    <dbReference type="NCBI Taxonomy" id="2740835"/>
    <lineage>
        <taxon>Eukaryota</taxon>
        <taxon>Metazoa</taxon>
        <taxon>Ecdysozoa</taxon>
        <taxon>Arthropoda</taxon>
        <taxon>Chelicerata</taxon>
        <taxon>Arachnida</taxon>
        <taxon>Araneae</taxon>
        <taxon>Araneomorphae</taxon>
        <taxon>Entelegynae</taxon>
        <taxon>Araneoidea</taxon>
        <taxon>Nephilidae</taxon>
        <taxon>Trichonephila</taxon>
    </lineage>
</organism>
<evidence type="ECO:0000313" key="3">
    <source>
        <dbReference type="Proteomes" id="UP000887116"/>
    </source>
</evidence>
<dbReference type="Proteomes" id="UP000887116">
    <property type="component" value="Unassembled WGS sequence"/>
</dbReference>
<accession>A0A8X6KZX0</accession>
<feature type="region of interest" description="Disordered" evidence="1">
    <location>
        <begin position="69"/>
        <end position="92"/>
    </location>
</feature>
<proteinExistence type="predicted"/>
<evidence type="ECO:0000313" key="2">
    <source>
        <dbReference type="EMBL" id="GFQ91444.1"/>
    </source>
</evidence>
<evidence type="ECO:0000256" key="1">
    <source>
        <dbReference type="SAM" id="MobiDB-lite"/>
    </source>
</evidence>
<name>A0A8X6KZX0_TRICU</name>
<dbReference type="EMBL" id="BMAO01013867">
    <property type="protein sequence ID" value="GFQ91444.1"/>
    <property type="molecule type" value="Genomic_DNA"/>
</dbReference>
<protein>
    <submittedName>
        <fullName evidence="2">Uncharacterized protein</fullName>
    </submittedName>
</protein>
<dbReference type="AlphaFoldDB" id="A0A8X6KZX0"/>
<reference evidence="2" key="1">
    <citation type="submission" date="2020-07" db="EMBL/GenBank/DDBJ databases">
        <title>Multicomponent nature underlies the extraordinary mechanical properties of spider dragline silk.</title>
        <authorList>
            <person name="Kono N."/>
            <person name="Nakamura H."/>
            <person name="Mori M."/>
            <person name="Yoshida Y."/>
            <person name="Ohtoshi R."/>
            <person name="Malay A.D."/>
            <person name="Moran D.A.P."/>
            <person name="Tomita M."/>
            <person name="Numata K."/>
            <person name="Arakawa K."/>
        </authorList>
    </citation>
    <scope>NUCLEOTIDE SEQUENCE</scope>
</reference>
<gene>
    <name evidence="2" type="ORF">TNCT_40951</name>
</gene>